<evidence type="ECO:0000313" key="7">
    <source>
        <dbReference type="Proteomes" id="UP000681526"/>
    </source>
</evidence>
<dbReference type="PANTHER" id="PTHR30055">
    <property type="entry name" value="HTH-TYPE TRANSCRIPTIONAL REGULATOR RUTR"/>
    <property type="match status" value="1"/>
</dbReference>
<keyword evidence="3" id="KW-0804">Transcription</keyword>
<comment type="caution">
    <text evidence="6">The sequence shown here is derived from an EMBL/GenBank/DDBJ whole genome shotgun (WGS) entry which is preliminary data.</text>
</comment>
<feature type="DNA-binding region" description="H-T-H motif" evidence="4">
    <location>
        <begin position="29"/>
        <end position="48"/>
    </location>
</feature>
<proteinExistence type="predicted"/>
<dbReference type="PRINTS" id="PR00455">
    <property type="entry name" value="HTHTETR"/>
</dbReference>
<dbReference type="SUPFAM" id="SSF48498">
    <property type="entry name" value="Tetracyclin repressor-like, C-terminal domain"/>
    <property type="match status" value="1"/>
</dbReference>
<organism evidence="6 7">
    <name type="scientific">Thermobacillus xylanilyticus</name>
    <dbReference type="NCBI Taxonomy" id="76633"/>
    <lineage>
        <taxon>Bacteria</taxon>
        <taxon>Bacillati</taxon>
        <taxon>Bacillota</taxon>
        <taxon>Bacilli</taxon>
        <taxon>Bacillales</taxon>
        <taxon>Paenibacillaceae</taxon>
        <taxon>Thermobacillus</taxon>
    </lineage>
</organism>
<keyword evidence="2 4" id="KW-0238">DNA-binding</keyword>
<feature type="domain" description="HTH tetR-type" evidence="5">
    <location>
        <begin position="6"/>
        <end position="66"/>
    </location>
</feature>
<protein>
    <submittedName>
        <fullName evidence="6">Probable transcriptional regulator TetR-family</fullName>
    </submittedName>
</protein>
<evidence type="ECO:0000256" key="4">
    <source>
        <dbReference type="PROSITE-ProRule" id="PRU00335"/>
    </source>
</evidence>
<keyword evidence="7" id="KW-1185">Reference proteome</keyword>
<dbReference type="InterPro" id="IPR023772">
    <property type="entry name" value="DNA-bd_HTH_TetR-type_CS"/>
</dbReference>
<evidence type="ECO:0000259" key="5">
    <source>
        <dbReference type="PROSITE" id="PS50977"/>
    </source>
</evidence>
<dbReference type="Gene3D" id="1.10.357.10">
    <property type="entry name" value="Tetracycline Repressor, domain 2"/>
    <property type="match status" value="1"/>
</dbReference>
<evidence type="ECO:0000313" key="6">
    <source>
        <dbReference type="EMBL" id="CAG5077086.1"/>
    </source>
</evidence>
<sequence length="202" mass="22197">MARKGEASRSRLLAAAERLFAERGVKGTTVSAIVAEAGLTQAAFYLYFKSKEDMVEALVNRFGEMLDQYTDAGRLVDQYPPDELEERIAAVFVGLFELLGKNANLTRIVLQDTEAGERYRDRIVEQIARNMRRNQSLGIVDSGIEPVIAAEAIVASVERLVFRYTVTGEQTAEELGRHAAHLFLNGLLPGGGPRGKEGARQA</sequence>
<dbReference type="PROSITE" id="PS01081">
    <property type="entry name" value="HTH_TETR_1"/>
    <property type="match status" value="1"/>
</dbReference>
<dbReference type="InterPro" id="IPR036271">
    <property type="entry name" value="Tet_transcr_reg_TetR-rel_C_sf"/>
</dbReference>
<dbReference type="Gene3D" id="1.10.10.60">
    <property type="entry name" value="Homeodomain-like"/>
    <property type="match status" value="1"/>
</dbReference>
<dbReference type="SUPFAM" id="SSF46689">
    <property type="entry name" value="Homeodomain-like"/>
    <property type="match status" value="1"/>
</dbReference>
<evidence type="ECO:0000256" key="3">
    <source>
        <dbReference type="ARBA" id="ARBA00023163"/>
    </source>
</evidence>
<dbReference type="Pfam" id="PF00440">
    <property type="entry name" value="TetR_N"/>
    <property type="match status" value="1"/>
</dbReference>
<dbReference type="PANTHER" id="PTHR30055:SF234">
    <property type="entry name" value="HTH-TYPE TRANSCRIPTIONAL REGULATOR BETI"/>
    <property type="match status" value="1"/>
</dbReference>
<dbReference type="PROSITE" id="PS50977">
    <property type="entry name" value="HTH_TETR_2"/>
    <property type="match status" value="1"/>
</dbReference>
<accession>A0ABM8UZM2</accession>
<dbReference type="InterPro" id="IPR001647">
    <property type="entry name" value="HTH_TetR"/>
</dbReference>
<reference evidence="6 7" key="1">
    <citation type="submission" date="2021-04" db="EMBL/GenBank/DDBJ databases">
        <authorList>
            <person name="Rakotoarivonina H."/>
        </authorList>
    </citation>
    <scope>NUCLEOTIDE SEQUENCE [LARGE SCALE GENOMIC DNA]</scope>
    <source>
        <strain evidence="6 7">XE</strain>
    </source>
</reference>
<name>A0ABM8UZM2_THEXY</name>
<dbReference type="Proteomes" id="UP000681526">
    <property type="component" value="Unassembled WGS sequence"/>
</dbReference>
<gene>
    <name evidence="6" type="primary">txxe 410-ydgC</name>
    <name evidence="6" type="ORF">TXXE_01140</name>
</gene>
<dbReference type="EMBL" id="CAJRAY010000005">
    <property type="protein sequence ID" value="CAG5077086.1"/>
    <property type="molecule type" value="Genomic_DNA"/>
</dbReference>
<dbReference type="InterPro" id="IPR050109">
    <property type="entry name" value="HTH-type_TetR-like_transc_reg"/>
</dbReference>
<dbReference type="InterPro" id="IPR009057">
    <property type="entry name" value="Homeodomain-like_sf"/>
</dbReference>
<evidence type="ECO:0000256" key="2">
    <source>
        <dbReference type="ARBA" id="ARBA00023125"/>
    </source>
</evidence>
<evidence type="ECO:0000256" key="1">
    <source>
        <dbReference type="ARBA" id="ARBA00023015"/>
    </source>
</evidence>
<dbReference type="RefSeq" id="WP_213483127.1">
    <property type="nucleotide sequence ID" value="NZ_CAJRAY010000005.1"/>
</dbReference>
<keyword evidence="1" id="KW-0805">Transcription regulation</keyword>